<organism evidence="2 3">
    <name type="scientific">Colletotrichum liriopes</name>
    <dbReference type="NCBI Taxonomy" id="708192"/>
    <lineage>
        <taxon>Eukaryota</taxon>
        <taxon>Fungi</taxon>
        <taxon>Dikarya</taxon>
        <taxon>Ascomycota</taxon>
        <taxon>Pezizomycotina</taxon>
        <taxon>Sordariomycetes</taxon>
        <taxon>Hypocreomycetidae</taxon>
        <taxon>Glomerellales</taxon>
        <taxon>Glomerellaceae</taxon>
        <taxon>Colletotrichum</taxon>
        <taxon>Colletotrichum spaethianum species complex</taxon>
    </lineage>
</organism>
<dbReference type="AlphaFoldDB" id="A0AA37GFV9"/>
<accession>A0AA37GFV9</accession>
<dbReference type="EMBL" id="BPPX01000005">
    <property type="protein sequence ID" value="GJC80189.1"/>
    <property type="molecule type" value="Genomic_DNA"/>
</dbReference>
<protein>
    <submittedName>
        <fullName evidence="2">Uncharacterized protein</fullName>
    </submittedName>
</protein>
<reference evidence="2 3" key="1">
    <citation type="submission" date="2021-07" db="EMBL/GenBank/DDBJ databases">
        <title>Genome data of Colletotrichum spaethianum.</title>
        <authorList>
            <person name="Utami Y.D."/>
            <person name="Hiruma K."/>
        </authorList>
    </citation>
    <scope>NUCLEOTIDE SEQUENCE [LARGE SCALE GENOMIC DNA]</scope>
    <source>
        <strain evidence="2 3">MAFF 242679</strain>
    </source>
</reference>
<name>A0AA37GFV9_9PEZI</name>
<sequence length="66" mass="7697">MDQQRYDRSFKVAKVQAVVNFGLMPNPTLLMSKFDVTRFGTESLQHAAVQRASRDQREAIRRWKQG</sequence>
<proteinExistence type="predicted"/>
<feature type="compositionally biased region" description="Basic and acidic residues" evidence="1">
    <location>
        <begin position="52"/>
        <end position="66"/>
    </location>
</feature>
<dbReference type="Proteomes" id="UP001055172">
    <property type="component" value="Unassembled WGS sequence"/>
</dbReference>
<comment type="caution">
    <text evidence="2">The sequence shown here is derived from an EMBL/GenBank/DDBJ whole genome shotgun (WGS) entry which is preliminary data.</text>
</comment>
<evidence type="ECO:0000313" key="2">
    <source>
        <dbReference type="EMBL" id="GJC80189.1"/>
    </source>
</evidence>
<evidence type="ECO:0000256" key="1">
    <source>
        <dbReference type="SAM" id="MobiDB-lite"/>
    </source>
</evidence>
<gene>
    <name evidence="2" type="ORF">ColLi_03027</name>
</gene>
<keyword evidence="3" id="KW-1185">Reference proteome</keyword>
<feature type="region of interest" description="Disordered" evidence="1">
    <location>
        <begin position="47"/>
        <end position="66"/>
    </location>
</feature>
<evidence type="ECO:0000313" key="3">
    <source>
        <dbReference type="Proteomes" id="UP001055172"/>
    </source>
</evidence>